<dbReference type="OrthoDB" id="440619at2759"/>
<dbReference type="EMBL" id="GG663747">
    <property type="protein sequence ID" value="EEH52988.1"/>
    <property type="molecule type" value="Genomic_DNA"/>
</dbReference>
<dbReference type="PANTHER" id="PTHR47683">
    <property type="entry name" value="PSEUDOURIDINE SYNTHASE FAMILY PROTEIN-RELATED"/>
    <property type="match status" value="1"/>
</dbReference>
<dbReference type="KEGG" id="mpp:MICPUCDRAFT_52668"/>
<protein>
    <submittedName>
        <fullName evidence="3">Predicted protein</fullName>
    </submittedName>
</protein>
<dbReference type="RefSeq" id="XP_003063049.1">
    <property type="nucleotide sequence ID" value="XM_003063003.1"/>
</dbReference>
<dbReference type="GO" id="GO:0003723">
    <property type="term" value="F:RNA binding"/>
    <property type="evidence" value="ECO:0007669"/>
    <property type="project" value="InterPro"/>
</dbReference>
<evidence type="ECO:0000259" key="2">
    <source>
        <dbReference type="Pfam" id="PF00849"/>
    </source>
</evidence>
<feature type="region of interest" description="Disordered" evidence="1">
    <location>
        <begin position="202"/>
        <end position="227"/>
    </location>
</feature>
<evidence type="ECO:0000313" key="3">
    <source>
        <dbReference type="EMBL" id="EEH52988.1"/>
    </source>
</evidence>
<dbReference type="InterPro" id="IPR020103">
    <property type="entry name" value="PsdUridine_synth_cat_dom_sf"/>
</dbReference>
<dbReference type="PANTHER" id="PTHR47683:SF2">
    <property type="entry name" value="RNA-BINDING S4 DOMAIN-CONTAINING PROTEIN"/>
    <property type="match status" value="1"/>
</dbReference>
<feature type="compositionally biased region" description="Basic and acidic residues" evidence="1">
    <location>
        <begin position="151"/>
        <end position="167"/>
    </location>
</feature>
<feature type="compositionally biased region" description="Acidic residues" evidence="1">
    <location>
        <begin position="202"/>
        <end position="212"/>
    </location>
</feature>
<dbReference type="Pfam" id="PF00849">
    <property type="entry name" value="PseudoU_synth_2"/>
    <property type="match status" value="1"/>
</dbReference>
<feature type="region of interest" description="Disordered" evidence="1">
    <location>
        <begin position="62"/>
        <end position="92"/>
    </location>
</feature>
<feature type="region of interest" description="Disordered" evidence="1">
    <location>
        <begin position="143"/>
        <end position="184"/>
    </location>
</feature>
<reference evidence="3 4" key="1">
    <citation type="journal article" date="2009" name="Science">
        <title>Green evolution and dynamic adaptations revealed by genomes of the marine picoeukaryotes Micromonas.</title>
        <authorList>
            <person name="Worden A.Z."/>
            <person name="Lee J.H."/>
            <person name="Mock T."/>
            <person name="Rouze P."/>
            <person name="Simmons M.P."/>
            <person name="Aerts A.L."/>
            <person name="Allen A.E."/>
            <person name="Cuvelier M.L."/>
            <person name="Derelle E."/>
            <person name="Everett M.V."/>
            <person name="Foulon E."/>
            <person name="Grimwood J."/>
            <person name="Gundlach H."/>
            <person name="Henrissat B."/>
            <person name="Napoli C."/>
            <person name="McDonald S.M."/>
            <person name="Parker M.S."/>
            <person name="Rombauts S."/>
            <person name="Salamov A."/>
            <person name="Von Dassow P."/>
            <person name="Badger J.H."/>
            <person name="Coutinho P.M."/>
            <person name="Demir E."/>
            <person name="Dubchak I."/>
            <person name="Gentemann C."/>
            <person name="Eikrem W."/>
            <person name="Gready J.E."/>
            <person name="John U."/>
            <person name="Lanier W."/>
            <person name="Lindquist E.A."/>
            <person name="Lucas S."/>
            <person name="Mayer K.F."/>
            <person name="Moreau H."/>
            <person name="Not F."/>
            <person name="Otillar R."/>
            <person name="Panaud O."/>
            <person name="Pangilinan J."/>
            <person name="Paulsen I."/>
            <person name="Piegu B."/>
            <person name="Poliakov A."/>
            <person name="Robbens S."/>
            <person name="Schmutz J."/>
            <person name="Toulza E."/>
            <person name="Wyss T."/>
            <person name="Zelensky A."/>
            <person name="Zhou K."/>
            <person name="Armbrust E.V."/>
            <person name="Bhattacharya D."/>
            <person name="Goodenough U.W."/>
            <person name="Van de Peer Y."/>
            <person name="Grigoriev I.V."/>
        </authorList>
    </citation>
    <scope>NUCLEOTIDE SEQUENCE [LARGE SCALE GENOMIC DNA]</scope>
    <source>
        <strain evidence="3 4">CCMP1545</strain>
    </source>
</reference>
<feature type="domain" description="Pseudouridine synthase RsuA/RluA-like" evidence="2">
    <location>
        <begin position="30"/>
        <end position="139"/>
    </location>
</feature>
<dbReference type="GO" id="GO:0001522">
    <property type="term" value="P:pseudouridine synthesis"/>
    <property type="evidence" value="ECO:0007669"/>
    <property type="project" value="InterPro"/>
</dbReference>
<sequence>MDFFSQRDSSLLVATPHFPMRDDDDVVVALAVHKPRGYVSERFPDGVVADASGRRSVYELIPRDEGEAGADVDDVGSSEAPNQTSHKPLTAIGRLDAETSGVLLFARGGELHRAVRGQGVKKVYVATVAAPSQESALTRALSSLTEPLSLRPRDDGDGGGDDGRGGDDDGGGDGRIVDDDVRKKKRWSSPATARVVRTWRLDDDDSDDDDDGGGGAADGARYETRRARETWRARRREELDVTPEIERRRDGKDGFVDIEITVTDGAFHLVRRLVKRAGLKMRHLRRTAVGGVSTRGIDDPGDARALTRDEVDDLIAQYDARAPPKNRTDRL</sequence>
<dbReference type="AlphaFoldDB" id="C1N4S9"/>
<dbReference type="GO" id="GO:0009982">
    <property type="term" value="F:pseudouridine synthase activity"/>
    <property type="evidence" value="ECO:0007669"/>
    <property type="project" value="InterPro"/>
</dbReference>
<proteinExistence type="predicted"/>
<dbReference type="SUPFAM" id="SSF55120">
    <property type="entry name" value="Pseudouridine synthase"/>
    <property type="match status" value="1"/>
</dbReference>
<keyword evidence="4" id="KW-1185">Reference proteome</keyword>
<dbReference type="Proteomes" id="UP000001876">
    <property type="component" value="Unassembled WGS sequence"/>
</dbReference>
<organism evidence="4">
    <name type="scientific">Micromonas pusilla (strain CCMP1545)</name>
    <name type="common">Picoplanktonic green alga</name>
    <dbReference type="NCBI Taxonomy" id="564608"/>
    <lineage>
        <taxon>Eukaryota</taxon>
        <taxon>Viridiplantae</taxon>
        <taxon>Chlorophyta</taxon>
        <taxon>Mamiellophyceae</taxon>
        <taxon>Mamiellales</taxon>
        <taxon>Mamiellaceae</taxon>
        <taxon>Micromonas</taxon>
    </lineage>
</organism>
<dbReference type="Gene3D" id="3.30.2350.10">
    <property type="entry name" value="Pseudouridine synthase"/>
    <property type="match status" value="1"/>
</dbReference>
<evidence type="ECO:0000313" key="4">
    <source>
        <dbReference type="Proteomes" id="UP000001876"/>
    </source>
</evidence>
<dbReference type="GeneID" id="9688286"/>
<evidence type="ECO:0000256" key="1">
    <source>
        <dbReference type="SAM" id="MobiDB-lite"/>
    </source>
</evidence>
<gene>
    <name evidence="3" type="ORF">MICPUCDRAFT_52668</name>
</gene>
<accession>C1N4S9</accession>
<name>C1N4S9_MICPC</name>
<feature type="compositionally biased region" description="Acidic residues" evidence="1">
    <location>
        <begin position="67"/>
        <end position="76"/>
    </location>
</feature>
<dbReference type="InterPro" id="IPR006145">
    <property type="entry name" value="PsdUridine_synth_RsuA/RluA"/>
</dbReference>
<dbReference type="InterPro" id="IPR050343">
    <property type="entry name" value="RsuA_PseudoU_synthase"/>
</dbReference>